<gene>
    <name evidence="1" type="ORF">C2G38_2223859</name>
</gene>
<reference evidence="1 2" key="1">
    <citation type="submission" date="2018-06" db="EMBL/GenBank/DDBJ databases">
        <title>Comparative genomics reveals the genomic features of Rhizophagus irregularis, R. cerebriforme, R. diaphanum and Gigaspora rosea, and their symbiotic lifestyle signature.</title>
        <authorList>
            <person name="Morin E."/>
            <person name="San Clemente H."/>
            <person name="Chen E.C.H."/>
            <person name="De La Providencia I."/>
            <person name="Hainaut M."/>
            <person name="Kuo A."/>
            <person name="Kohler A."/>
            <person name="Murat C."/>
            <person name="Tang N."/>
            <person name="Roy S."/>
            <person name="Loubradou J."/>
            <person name="Henrissat B."/>
            <person name="Grigoriev I.V."/>
            <person name="Corradi N."/>
            <person name="Roux C."/>
            <person name="Martin F.M."/>
        </authorList>
    </citation>
    <scope>NUCLEOTIDE SEQUENCE [LARGE SCALE GENOMIC DNA]</scope>
    <source>
        <strain evidence="1 2">DAOM 194757</strain>
    </source>
</reference>
<protein>
    <submittedName>
        <fullName evidence="1">Uncharacterized protein</fullName>
    </submittedName>
</protein>
<dbReference type="Proteomes" id="UP000266673">
    <property type="component" value="Unassembled WGS sequence"/>
</dbReference>
<name>A0A397U0S1_9GLOM</name>
<evidence type="ECO:0000313" key="1">
    <source>
        <dbReference type="EMBL" id="RIB03875.1"/>
    </source>
</evidence>
<organism evidence="1 2">
    <name type="scientific">Gigaspora rosea</name>
    <dbReference type="NCBI Taxonomy" id="44941"/>
    <lineage>
        <taxon>Eukaryota</taxon>
        <taxon>Fungi</taxon>
        <taxon>Fungi incertae sedis</taxon>
        <taxon>Mucoromycota</taxon>
        <taxon>Glomeromycotina</taxon>
        <taxon>Glomeromycetes</taxon>
        <taxon>Diversisporales</taxon>
        <taxon>Gigasporaceae</taxon>
        <taxon>Gigaspora</taxon>
    </lineage>
</organism>
<comment type="caution">
    <text evidence="1">The sequence shown here is derived from an EMBL/GenBank/DDBJ whole genome shotgun (WGS) entry which is preliminary data.</text>
</comment>
<evidence type="ECO:0000313" key="2">
    <source>
        <dbReference type="Proteomes" id="UP000266673"/>
    </source>
</evidence>
<sequence length="108" mass="12531">MVTRQKINLEFHEVVYALKGTKTEEKIEKARVCMVNAIYEPLSPISEKLIPLNSNIEEERIADEDNDQQGHNEPEATLVIVFELMCPRQRRRLVFVENGLQKEPNEPV</sequence>
<proteinExistence type="predicted"/>
<keyword evidence="2" id="KW-1185">Reference proteome</keyword>
<accession>A0A397U0S1</accession>
<dbReference type="EMBL" id="QKWP01002304">
    <property type="protein sequence ID" value="RIB03875.1"/>
    <property type="molecule type" value="Genomic_DNA"/>
</dbReference>
<dbReference type="AlphaFoldDB" id="A0A397U0S1"/>